<dbReference type="EMBL" id="JBHSLI010000007">
    <property type="protein sequence ID" value="MFC5294707.1"/>
    <property type="molecule type" value="Genomic_DNA"/>
</dbReference>
<protein>
    <submittedName>
        <fullName evidence="2">Uncharacterized protein</fullName>
    </submittedName>
</protein>
<proteinExistence type="predicted"/>
<reference evidence="3" key="1">
    <citation type="journal article" date="2019" name="Int. J. Syst. Evol. Microbiol.">
        <title>The Global Catalogue of Microorganisms (GCM) 10K type strain sequencing project: providing services to taxonomists for standard genome sequencing and annotation.</title>
        <authorList>
            <consortium name="The Broad Institute Genomics Platform"/>
            <consortium name="The Broad Institute Genome Sequencing Center for Infectious Disease"/>
            <person name="Wu L."/>
            <person name="Ma J."/>
        </authorList>
    </citation>
    <scope>NUCLEOTIDE SEQUENCE [LARGE SCALE GENOMIC DNA]</scope>
    <source>
        <strain evidence="3">CGMCC 1.15643</strain>
    </source>
</reference>
<name>A0ABW0F5J3_9HYPH</name>
<organism evidence="2 3">
    <name type="scientific">Bosea minatitlanensis</name>
    <dbReference type="NCBI Taxonomy" id="128782"/>
    <lineage>
        <taxon>Bacteria</taxon>
        <taxon>Pseudomonadati</taxon>
        <taxon>Pseudomonadota</taxon>
        <taxon>Alphaproteobacteria</taxon>
        <taxon>Hyphomicrobiales</taxon>
        <taxon>Boseaceae</taxon>
        <taxon>Bosea</taxon>
    </lineage>
</organism>
<sequence>MLTRHIAAAAFGALTLAAGAFATVPASAAPVAAPVAAAPLQAAPAGDLLQQAQYYRGPRRYYGRPHYRPRCFWSNRRVWNGWRWVVRPVRVCR</sequence>
<evidence type="ECO:0000256" key="1">
    <source>
        <dbReference type="SAM" id="SignalP"/>
    </source>
</evidence>
<feature type="chain" id="PRO_5045927993" evidence="1">
    <location>
        <begin position="29"/>
        <end position="93"/>
    </location>
</feature>
<comment type="caution">
    <text evidence="2">The sequence shown here is derived from an EMBL/GenBank/DDBJ whole genome shotgun (WGS) entry which is preliminary data.</text>
</comment>
<accession>A0ABW0F5J3</accession>
<evidence type="ECO:0000313" key="2">
    <source>
        <dbReference type="EMBL" id="MFC5294707.1"/>
    </source>
</evidence>
<gene>
    <name evidence="2" type="ORF">ACFPK2_17090</name>
</gene>
<evidence type="ECO:0000313" key="3">
    <source>
        <dbReference type="Proteomes" id="UP001595976"/>
    </source>
</evidence>
<dbReference type="Proteomes" id="UP001595976">
    <property type="component" value="Unassembled WGS sequence"/>
</dbReference>
<keyword evidence="3" id="KW-1185">Reference proteome</keyword>
<feature type="signal peptide" evidence="1">
    <location>
        <begin position="1"/>
        <end position="28"/>
    </location>
</feature>
<dbReference type="RefSeq" id="WP_158445056.1">
    <property type="nucleotide sequence ID" value="NZ_JAOAOS010000003.1"/>
</dbReference>
<keyword evidence="1" id="KW-0732">Signal</keyword>